<name>A0AAN8WDE4_HALRR</name>
<accession>A0AAN8WDE4</accession>
<dbReference type="Proteomes" id="UP001381693">
    <property type="component" value="Unassembled WGS sequence"/>
</dbReference>
<comment type="caution">
    <text evidence="1">The sequence shown here is derived from an EMBL/GenBank/DDBJ whole genome shotgun (WGS) entry which is preliminary data.</text>
</comment>
<organism evidence="1 2">
    <name type="scientific">Halocaridina rubra</name>
    <name type="common">Hawaiian red shrimp</name>
    <dbReference type="NCBI Taxonomy" id="373956"/>
    <lineage>
        <taxon>Eukaryota</taxon>
        <taxon>Metazoa</taxon>
        <taxon>Ecdysozoa</taxon>
        <taxon>Arthropoda</taxon>
        <taxon>Crustacea</taxon>
        <taxon>Multicrustacea</taxon>
        <taxon>Malacostraca</taxon>
        <taxon>Eumalacostraca</taxon>
        <taxon>Eucarida</taxon>
        <taxon>Decapoda</taxon>
        <taxon>Pleocyemata</taxon>
        <taxon>Caridea</taxon>
        <taxon>Atyoidea</taxon>
        <taxon>Atyidae</taxon>
        <taxon>Halocaridina</taxon>
    </lineage>
</organism>
<evidence type="ECO:0000313" key="1">
    <source>
        <dbReference type="EMBL" id="KAK7054585.1"/>
    </source>
</evidence>
<reference evidence="1 2" key="1">
    <citation type="submission" date="2023-11" db="EMBL/GenBank/DDBJ databases">
        <title>Halocaridina rubra genome assembly.</title>
        <authorList>
            <person name="Smith C."/>
        </authorList>
    </citation>
    <scope>NUCLEOTIDE SEQUENCE [LARGE SCALE GENOMIC DNA]</scope>
    <source>
        <strain evidence="1">EP-1</strain>
        <tissue evidence="1">Whole</tissue>
    </source>
</reference>
<sequence>MQISAHLLVWILKITKNSLHNTIWFEEPENTVSRGAWAAIEGTKAITVPAGPQSCVVDSVAYFGYDKEPVSQPWCGVWTVLRSEV</sequence>
<keyword evidence="2" id="KW-1185">Reference proteome</keyword>
<protein>
    <submittedName>
        <fullName evidence="1">Uncharacterized protein</fullName>
    </submittedName>
</protein>
<dbReference type="AlphaFoldDB" id="A0AAN8WDE4"/>
<dbReference type="EMBL" id="JAXCGZ010021311">
    <property type="protein sequence ID" value="KAK7054585.1"/>
    <property type="molecule type" value="Genomic_DNA"/>
</dbReference>
<proteinExistence type="predicted"/>
<evidence type="ECO:0000313" key="2">
    <source>
        <dbReference type="Proteomes" id="UP001381693"/>
    </source>
</evidence>
<gene>
    <name evidence="1" type="ORF">SK128_013902</name>
</gene>